<sequence length="282" mass="31979">MIKELKYYFYTTGCAINLPPRGAPWATYIHKAKKSINWQLTSHFKLPSPHSMSYSTASTVITSPFFYLCDCFFYIFETLFCSPLPPLDFFHFDMYASICSADLPSLFCHLDLFTLLFSAICHDLDHPGLTNVYQSRLSILYNTLSPLENHHCAVAFELVRTPATNIFINFTNKEFEIVRQNTVRCILGTDMSKHTDILEAFTLTPVDELSSQVNLEQKTNLPLSPLMDMSNLVQCQINFLSFAMLPLAKALISVIPALEVRHSSLIPRLNPLCSGNMCHNLS</sequence>
<evidence type="ECO:0000259" key="3">
    <source>
        <dbReference type="PROSITE" id="PS51845"/>
    </source>
</evidence>
<reference evidence="6" key="1">
    <citation type="submission" date="2017-02" db="UniProtKB">
        <authorList>
            <consortium name="WormBaseParasite"/>
        </authorList>
    </citation>
    <scope>IDENTIFICATION</scope>
</reference>
<protein>
    <submittedName>
        <fullName evidence="6">PDEase domain-containing protein</fullName>
    </submittedName>
</protein>
<evidence type="ECO:0000313" key="4">
    <source>
        <dbReference type="EMBL" id="VDO01831.1"/>
    </source>
</evidence>
<dbReference type="GO" id="GO:0007165">
    <property type="term" value="P:signal transduction"/>
    <property type="evidence" value="ECO:0007669"/>
    <property type="project" value="InterPro"/>
</dbReference>
<evidence type="ECO:0000313" key="6">
    <source>
        <dbReference type="WBParaSite" id="HNAJ_0000597501-mRNA-1"/>
    </source>
</evidence>
<dbReference type="AlphaFoldDB" id="A0A0R3TFY4"/>
<dbReference type="PROSITE" id="PS51845">
    <property type="entry name" value="PDEASE_I_2"/>
    <property type="match status" value="1"/>
</dbReference>
<evidence type="ECO:0000256" key="1">
    <source>
        <dbReference type="ARBA" id="ARBA00022723"/>
    </source>
</evidence>
<dbReference type="STRING" id="102285.A0A0R3TFY4"/>
<dbReference type="GO" id="GO:0046872">
    <property type="term" value="F:metal ion binding"/>
    <property type="evidence" value="ECO:0007669"/>
    <property type="project" value="UniProtKB-KW"/>
</dbReference>
<dbReference type="InterPro" id="IPR036971">
    <property type="entry name" value="PDEase_catalytic_dom_sf"/>
</dbReference>
<keyword evidence="5" id="KW-1185">Reference proteome</keyword>
<dbReference type="WBParaSite" id="HNAJ_0000597501-mRNA-1">
    <property type="protein sequence ID" value="HNAJ_0000597501-mRNA-1"/>
    <property type="gene ID" value="HNAJ_0000597501"/>
</dbReference>
<gene>
    <name evidence="4" type="ORF">HNAJ_LOCUS5971</name>
</gene>
<dbReference type="InterPro" id="IPR023174">
    <property type="entry name" value="PDEase_CS"/>
</dbReference>
<dbReference type="GO" id="GO:0004114">
    <property type="term" value="F:3',5'-cyclic-nucleotide phosphodiesterase activity"/>
    <property type="evidence" value="ECO:0007669"/>
    <property type="project" value="InterPro"/>
</dbReference>
<organism evidence="6">
    <name type="scientific">Rodentolepis nana</name>
    <name type="common">Dwarf tapeworm</name>
    <name type="synonym">Hymenolepis nana</name>
    <dbReference type="NCBI Taxonomy" id="102285"/>
    <lineage>
        <taxon>Eukaryota</taxon>
        <taxon>Metazoa</taxon>
        <taxon>Spiralia</taxon>
        <taxon>Lophotrochozoa</taxon>
        <taxon>Platyhelminthes</taxon>
        <taxon>Cestoda</taxon>
        <taxon>Eucestoda</taxon>
        <taxon>Cyclophyllidea</taxon>
        <taxon>Hymenolepididae</taxon>
        <taxon>Rodentolepis</taxon>
    </lineage>
</organism>
<proteinExistence type="predicted"/>
<name>A0A0R3TFY4_RODNA</name>
<evidence type="ECO:0000256" key="2">
    <source>
        <dbReference type="ARBA" id="ARBA00022801"/>
    </source>
</evidence>
<dbReference type="SUPFAM" id="SSF109604">
    <property type="entry name" value="HD-domain/PDEase-like"/>
    <property type="match status" value="1"/>
</dbReference>
<keyword evidence="1" id="KW-0479">Metal-binding</keyword>
<dbReference type="Proteomes" id="UP000278807">
    <property type="component" value="Unassembled WGS sequence"/>
</dbReference>
<feature type="domain" description="PDEase" evidence="3">
    <location>
        <begin position="1"/>
        <end position="282"/>
    </location>
</feature>
<dbReference type="PROSITE" id="PS00126">
    <property type="entry name" value="PDEASE_I_1"/>
    <property type="match status" value="1"/>
</dbReference>
<reference evidence="4 5" key="2">
    <citation type="submission" date="2018-11" db="EMBL/GenBank/DDBJ databases">
        <authorList>
            <consortium name="Pathogen Informatics"/>
        </authorList>
    </citation>
    <scope>NUCLEOTIDE SEQUENCE [LARGE SCALE GENOMIC DNA]</scope>
</reference>
<accession>A0A0R3TFY4</accession>
<evidence type="ECO:0000313" key="5">
    <source>
        <dbReference type="Proteomes" id="UP000278807"/>
    </source>
</evidence>
<dbReference type="PANTHER" id="PTHR11347">
    <property type="entry name" value="CYCLIC NUCLEOTIDE PHOSPHODIESTERASE"/>
    <property type="match status" value="1"/>
</dbReference>
<dbReference type="Gene3D" id="1.10.1300.10">
    <property type="entry name" value="3'5'-cyclic nucleotide phosphodiesterase, catalytic domain"/>
    <property type="match status" value="2"/>
</dbReference>
<keyword evidence="2" id="KW-0378">Hydrolase</keyword>
<dbReference type="InterPro" id="IPR002073">
    <property type="entry name" value="PDEase_catalytic_dom"/>
</dbReference>
<dbReference type="EMBL" id="UZAE01005781">
    <property type="protein sequence ID" value="VDO01831.1"/>
    <property type="molecule type" value="Genomic_DNA"/>
</dbReference>
<dbReference type="OrthoDB" id="546632at2759"/>
<dbReference type="Pfam" id="PF00233">
    <property type="entry name" value="PDEase_I"/>
    <property type="match status" value="2"/>
</dbReference>